<evidence type="ECO:0000256" key="4">
    <source>
        <dbReference type="ARBA" id="ARBA00022989"/>
    </source>
</evidence>
<feature type="transmembrane region" description="Helical" evidence="6">
    <location>
        <begin position="37"/>
        <end position="57"/>
    </location>
</feature>
<keyword evidence="8" id="KW-1185">Reference proteome</keyword>
<keyword evidence="4 6" id="KW-1133">Transmembrane helix</keyword>
<evidence type="ECO:0000256" key="2">
    <source>
        <dbReference type="ARBA" id="ARBA00008458"/>
    </source>
</evidence>
<dbReference type="AlphaFoldDB" id="A0A0V1BV90"/>
<feature type="transmembrane region" description="Helical" evidence="6">
    <location>
        <begin position="81"/>
        <end position="101"/>
    </location>
</feature>
<dbReference type="Proteomes" id="UP000054776">
    <property type="component" value="Unassembled WGS sequence"/>
</dbReference>
<proteinExistence type="inferred from homology"/>
<dbReference type="EMBL" id="JYDH01000011">
    <property type="protein sequence ID" value="KRY40817.1"/>
    <property type="molecule type" value="Genomic_DNA"/>
</dbReference>
<comment type="caution">
    <text evidence="7">The sequence shown here is derived from an EMBL/GenBank/DDBJ whole genome shotgun (WGS) entry which is preliminary data.</text>
</comment>
<accession>A0A0V1BV90</accession>
<gene>
    <name evidence="7" type="primary">Rnasek</name>
    <name evidence="7" type="ORF">T01_15342</name>
</gene>
<evidence type="ECO:0000313" key="7">
    <source>
        <dbReference type="EMBL" id="KRY40817.1"/>
    </source>
</evidence>
<keyword evidence="5 6" id="KW-0472">Membrane</keyword>
<dbReference type="InterPro" id="IPR026770">
    <property type="entry name" value="RNase_K"/>
</dbReference>
<protein>
    <submittedName>
        <fullName evidence="7">Ribonuclease kappa</fullName>
    </submittedName>
</protein>
<name>A0A0V1BV90_TRISP</name>
<reference evidence="7 8" key="1">
    <citation type="submission" date="2015-01" db="EMBL/GenBank/DDBJ databases">
        <title>Evolution of Trichinella species and genotypes.</title>
        <authorList>
            <person name="Korhonen P.K."/>
            <person name="Edoardo P."/>
            <person name="Giuseppe L.R."/>
            <person name="Gasser R.B."/>
        </authorList>
    </citation>
    <scope>NUCLEOTIDE SEQUENCE [LARGE SCALE GENOMIC DNA]</scope>
    <source>
        <strain evidence="7">ISS3</strain>
    </source>
</reference>
<dbReference type="OrthoDB" id="291007at2759"/>
<evidence type="ECO:0000256" key="3">
    <source>
        <dbReference type="ARBA" id="ARBA00022692"/>
    </source>
</evidence>
<dbReference type="GO" id="GO:0004521">
    <property type="term" value="F:RNA endonuclease activity"/>
    <property type="evidence" value="ECO:0007669"/>
    <property type="project" value="InterPro"/>
</dbReference>
<evidence type="ECO:0000313" key="8">
    <source>
        <dbReference type="Proteomes" id="UP000054776"/>
    </source>
</evidence>
<comment type="subcellular location">
    <subcellularLocation>
        <location evidence="1">Membrane</location>
        <topology evidence="1">Multi-pass membrane protein</topology>
    </subcellularLocation>
</comment>
<organism evidence="7 8">
    <name type="scientific">Trichinella spiralis</name>
    <name type="common">Trichina worm</name>
    <dbReference type="NCBI Taxonomy" id="6334"/>
    <lineage>
        <taxon>Eukaryota</taxon>
        <taxon>Metazoa</taxon>
        <taxon>Ecdysozoa</taxon>
        <taxon>Nematoda</taxon>
        <taxon>Enoplea</taxon>
        <taxon>Dorylaimia</taxon>
        <taxon>Trichinellida</taxon>
        <taxon>Trichinellidae</taxon>
        <taxon>Trichinella</taxon>
    </lineage>
</organism>
<dbReference type="PANTHER" id="PTHR31733">
    <property type="entry name" value="RIBONUCLEASE KAPPA"/>
    <property type="match status" value="1"/>
</dbReference>
<sequence>MQFFLYYSSYEKKFQIFKLNIWLSQGFVQYVDQKLRCAVWCLGILGIMFYTQSPLLFEDIHYEKKASEFSISEISDRYQSTAYNCWIAAGGYVVTMIIAFWQTNWNNRLLFV</sequence>
<dbReference type="GO" id="GO:0016020">
    <property type="term" value="C:membrane"/>
    <property type="evidence" value="ECO:0007669"/>
    <property type="project" value="UniProtKB-SubCell"/>
</dbReference>
<evidence type="ECO:0000256" key="1">
    <source>
        <dbReference type="ARBA" id="ARBA00004141"/>
    </source>
</evidence>
<evidence type="ECO:0000256" key="6">
    <source>
        <dbReference type="SAM" id="Phobius"/>
    </source>
</evidence>
<comment type="similarity">
    <text evidence="2">Belongs to the RNase K family.</text>
</comment>
<keyword evidence="3 6" id="KW-0812">Transmembrane</keyword>
<evidence type="ECO:0000256" key="5">
    <source>
        <dbReference type="ARBA" id="ARBA00023136"/>
    </source>
</evidence>